<dbReference type="InterPro" id="IPR028801">
    <property type="entry name" value="TPC1_animal"/>
</dbReference>
<dbReference type="PANTHER" id="PTHR46474">
    <property type="entry name" value="TWO PORE CALCIUM CHANNEL PROTEIN 1"/>
    <property type="match status" value="1"/>
</dbReference>
<comment type="subcellular location">
    <subcellularLocation>
        <location evidence="1">Membrane</location>
        <topology evidence="1">Multi-pass membrane protein</topology>
    </subcellularLocation>
</comment>
<gene>
    <name evidence="7" type="primary">TPCN1</name>
    <name evidence="7" type="ORF">SNEC2469_LOCUS7779</name>
</gene>
<dbReference type="AlphaFoldDB" id="A0A812NII7"/>
<dbReference type="GO" id="GO:0022832">
    <property type="term" value="F:voltage-gated channel activity"/>
    <property type="evidence" value="ECO:0007669"/>
    <property type="project" value="InterPro"/>
</dbReference>
<feature type="domain" description="Ion transport" evidence="6">
    <location>
        <begin position="47"/>
        <end position="116"/>
    </location>
</feature>
<name>A0A812NII7_9DINO</name>
<organism evidence="7 8">
    <name type="scientific">Symbiodinium necroappetens</name>
    <dbReference type="NCBI Taxonomy" id="1628268"/>
    <lineage>
        <taxon>Eukaryota</taxon>
        <taxon>Sar</taxon>
        <taxon>Alveolata</taxon>
        <taxon>Dinophyceae</taxon>
        <taxon>Suessiales</taxon>
        <taxon>Symbiodiniaceae</taxon>
        <taxon>Symbiodinium</taxon>
    </lineage>
</organism>
<sequence length="133" mass="15176">MVPVSSHWQWIVSGWETVVLGRAILYAGDEVWWLQNSFFAASHYWALNFNDILSGFVTLFSIMMVNNWFVIAGACILVTTEYSAIFFICFFVIVNLIVLNILIALILESSQAVREELQEPIELDLTLEEAQLP</sequence>
<proteinExistence type="predicted"/>
<evidence type="ECO:0000256" key="3">
    <source>
        <dbReference type="ARBA" id="ARBA00022989"/>
    </source>
</evidence>
<reference evidence="7" key="1">
    <citation type="submission" date="2021-02" db="EMBL/GenBank/DDBJ databases">
        <authorList>
            <person name="Dougan E. K."/>
            <person name="Rhodes N."/>
            <person name="Thang M."/>
            <person name="Chan C."/>
        </authorList>
    </citation>
    <scope>NUCLEOTIDE SEQUENCE</scope>
</reference>
<dbReference type="InterPro" id="IPR005821">
    <property type="entry name" value="Ion_trans_dom"/>
</dbReference>
<dbReference type="GO" id="GO:0005216">
    <property type="term" value="F:monoatomic ion channel activity"/>
    <property type="evidence" value="ECO:0007669"/>
    <property type="project" value="InterPro"/>
</dbReference>
<protein>
    <submittedName>
        <fullName evidence="7">TPCN1 protein</fullName>
    </submittedName>
</protein>
<feature type="non-terminal residue" evidence="7">
    <location>
        <position position="1"/>
    </location>
</feature>
<feature type="transmembrane region" description="Helical" evidence="5">
    <location>
        <begin position="52"/>
        <end position="78"/>
    </location>
</feature>
<dbReference type="GO" id="GO:0005765">
    <property type="term" value="C:lysosomal membrane"/>
    <property type="evidence" value="ECO:0007669"/>
    <property type="project" value="InterPro"/>
</dbReference>
<feature type="transmembrane region" description="Helical" evidence="5">
    <location>
        <begin position="85"/>
        <end position="107"/>
    </location>
</feature>
<evidence type="ECO:0000256" key="2">
    <source>
        <dbReference type="ARBA" id="ARBA00022692"/>
    </source>
</evidence>
<dbReference type="Pfam" id="PF00520">
    <property type="entry name" value="Ion_trans"/>
    <property type="match status" value="1"/>
</dbReference>
<evidence type="ECO:0000313" key="7">
    <source>
        <dbReference type="EMBL" id="CAE7312570.1"/>
    </source>
</evidence>
<keyword evidence="2 5" id="KW-0812">Transmembrane</keyword>
<dbReference type="GO" id="GO:0010008">
    <property type="term" value="C:endosome membrane"/>
    <property type="evidence" value="ECO:0007669"/>
    <property type="project" value="TreeGrafter"/>
</dbReference>
<evidence type="ECO:0000256" key="5">
    <source>
        <dbReference type="SAM" id="Phobius"/>
    </source>
</evidence>
<evidence type="ECO:0000313" key="8">
    <source>
        <dbReference type="Proteomes" id="UP000601435"/>
    </source>
</evidence>
<dbReference type="Gene3D" id="1.10.287.70">
    <property type="match status" value="1"/>
</dbReference>
<evidence type="ECO:0000256" key="1">
    <source>
        <dbReference type="ARBA" id="ARBA00004141"/>
    </source>
</evidence>
<evidence type="ECO:0000256" key="4">
    <source>
        <dbReference type="ARBA" id="ARBA00023136"/>
    </source>
</evidence>
<dbReference type="Proteomes" id="UP000601435">
    <property type="component" value="Unassembled WGS sequence"/>
</dbReference>
<keyword evidence="3 5" id="KW-1133">Transmembrane helix</keyword>
<comment type="caution">
    <text evidence="7">The sequence shown here is derived from an EMBL/GenBank/DDBJ whole genome shotgun (WGS) entry which is preliminary data.</text>
</comment>
<keyword evidence="4 5" id="KW-0472">Membrane</keyword>
<dbReference type="OrthoDB" id="449047at2759"/>
<dbReference type="PANTHER" id="PTHR46474:SF1">
    <property type="entry name" value="TWO PORE CHANNEL PROTEIN 1"/>
    <property type="match status" value="1"/>
</dbReference>
<dbReference type="EMBL" id="CAJNJA010013087">
    <property type="protein sequence ID" value="CAE7312570.1"/>
    <property type="molecule type" value="Genomic_DNA"/>
</dbReference>
<accession>A0A812NII7</accession>
<keyword evidence="8" id="KW-1185">Reference proteome</keyword>
<evidence type="ECO:0000259" key="6">
    <source>
        <dbReference type="Pfam" id="PF00520"/>
    </source>
</evidence>